<accession>A0ABD5P990</accession>
<name>A0ABD5P990_9EURY</name>
<feature type="region of interest" description="Disordered" evidence="1">
    <location>
        <begin position="1"/>
        <end position="42"/>
    </location>
</feature>
<evidence type="ECO:0000313" key="3">
    <source>
        <dbReference type="EMBL" id="MFC4357273.1"/>
    </source>
</evidence>
<dbReference type="RefSeq" id="WP_267622424.1">
    <property type="nucleotide sequence ID" value="NZ_JAODIW010000006.1"/>
</dbReference>
<evidence type="ECO:0000259" key="2">
    <source>
        <dbReference type="Pfam" id="PF26036"/>
    </source>
</evidence>
<dbReference type="AlphaFoldDB" id="A0ABD5P990"/>
<gene>
    <name evidence="3" type="ORF">ACFO0N_04830</name>
</gene>
<comment type="caution">
    <text evidence="3">The sequence shown here is derived from an EMBL/GenBank/DDBJ whole genome shotgun (WGS) entry which is preliminary data.</text>
</comment>
<proteinExistence type="predicted"/>
<feature type="compositionally biased region" description="Basic and acidic residues" evidence="1">
    <location>
        <begin position="9"/>
        <end position="18"/>
    </location>
</feature>
<evidence type="ECO:0000313" key="4">
    <source>
        <dbReference type="Proteomes" id="UP001595921"/>
    </source>
</evidence>
<dbReference type="EMBL" id="JBHSDS010000003">
    <property type="protein sequence ID" value="MFC4357273.1"/>
    <property type="molecule type" value="Genomic_DNA"/>
</dbReference>
<reference evidence="3 4" key="1">
    <citation type="journal article" date="2019" name="Int. J. Syst. Evol. Microbiol.">
        <title>The Global Catalogue of Microorganisms (GCM) 10K type strain sequencing project: providing services to taxonomists for standard genome sequencing and annotation.</title>
        <authorList>
            <consortium name="The Broad Institute Genomics Platform"/>
            <consortium name="The Broad Institute Genome Sequencing Center for Infectious Disease"/>
            <person name="Wu L."/>
            <person name="Ma J."/>
        </authorList>
    </citation>
    <scope>NUCLEOTIDE SEQUENCE [LARGE SCALE GENOMIC DNA]</scope>
    <source>
        <strain evidence="3 4">CGMCC 1.12553</strain>
    </source>
</reference>
<sequence length="101" mass="10482">MYLSHPVRRMRDEPRDGESVALVVEPTAEPTDGADGTEDTADADDAVAAAVADLGGTVERPLPFGALLVSIPQEGVGSLCARDDIARIETADTLGYGIDEG</sequence>
<keyword evidence="4" id="KW-1185">Reference proteome</keyword>
<dbReference type="Pfam" id="PF26036">
    <property type="entry name" value="Peptidase_inhib_put"/>
    <property type="match status" value="1"/>
</dbReference>
<protein>
    <recommendedName>
        <fullName evidence="2">Putative peptidase inhibitor domain-containing protein</fullName>
    </recommendedName>
</protein>
<feature type="domain" description="Putative peptidase inhibitor" evidence="2">
    <location>
        <begin position="1"/>
        <end position="95"/>
    </location>
</feature>
<organism evidence="3 4">
    <name type="scientific">Halobium salinum</name>
    <dbReference type="NCBI Taxonomy" id="1364940"/>
    <lineage>
        <taxon>Archaea</taxon>
        <taxon>Methanobacteriati</taxon>
        <taxon>Methanobacteriota</taxon>
        <taxon>Stenosarchaea group</taxon>
        <taxon>Halobacteria</taxon>
        <taxon>Halobacteriales</taxon>
        <taxon>Haloferacaceae</taxon>
        <taxon>Halobium</taxon>
    </lineage>
</organism>
<evidence type="ECO:0000256" key="1">
    <source>
        <dbReference type="SAM" id="MobiDB-lite"/>
    </source>
</evidence>
<dbReference type="Proteomes" id="UP001595921">
    <property type="component" value="Unassembled WGS sequence"/>
</dbReference>
<dbReference type="InterPro" id="IPR058957">
    <property type="entry name" value="Peptidase_inhib_put_dom"/>
</dbReference>